<comment type="caution">
    <text evidence="6">The sequence shown here is derived from an EMBL/GenBank/DDBJ whole genome shotgun (WGS) entry which is preliminary data.</text>
</comment>
<proteinExistence type="inferred from homology"/>
<evidence type="ECO:0000256" key="2">
    <source>
        <dbReference type="ARBA" id="ARBA00022729"/>
    </source>
</evidence>
<dbReference type="AlphaFoldDB" id="A0A3D9BU02"/>
<reference evidence="6 7" key="1">
    <citation type="journal article" date="2017" name="Int. J. Syst. Evol. Microbiol.">
        <title>Rhodosalinus sediminis gen. nov., sp. nov., isolated from marine saltern.</title>
        <authorList>
            <person name="Guo L.Y."/>
            <person name="Ling S.K."/>
            <person name="Li C.M."/>
            <person name="Chen G.J."/>
            <person name="Du Z.J."/>
        </authorList>
    </citation>
    <scope>NUCLEOTIDE SEQUENCE [LARGE SCALE GENOMIC DNA]</scope>
    <source>
        <strain evidence="6 7">WDN1C137</strain>
    </source>
</reference>
<dbReference type="SUPFAM" id="SSF53822">
    <property type="entry name" value="Periplasmic binding protein-like I"/>
    <property type="match status" value="1"/>
</dbReference>
<dbReference type="InterPro" id="IPR051010">
    <property type="entry name" value="BCAA_transport"/>
</dbReference>
<dbReference type="Gene3D" id="3.40.50.2300">
    <property type="match status" value="2"/>
</dbReference>
<organism evidence="6 7">
    <name type="scientific">Rhodosalinus sediminis</name>
    <dbReference type="NCBI Taxonomy" id="1940533"/>
    <lineage>
        <taxon>Bacteria</taxon>
        <taxon>Pseudomonadati</taxon>
        <taxon>Pseudomonadota</taxon>
        <taxon>Alphaproteobacteria</taxon>
        <taxon>Rhodobacterales</taxon>
        <taxon>Paracoccaceae</taxon>
        <taxon>Rhodosalinus</taxon>
    </lineage>
</organism>
<dbReference type="OrthoDB" id="7210494at2"/>
<evidence type="ECO:0000256" key="4">
    <source>
        <dbReference type="SAM" id="SignalP"/>
    </source>
</evidence>
<dbReference type="InterPro" id="IPR028081">
    <property type="entry name" value="Leu-bd"/>
</dbReference>
<gene>
    <name evidence="6" type="ORF">DRV84_08525</name>
</gene>
<dbReference type="PANTHER" id="PTHR30483">
    <property type="entry name" value="LEUCINE-SPECIFIC-BINDING PROTEIN"/>
    <property type="match status" value="1"/>
</dbReference>
<keyword evidence="2 4" id="KW-0732">Signal</keyword>
<accession>A0A3D9BU02</accession>
<feature type="signal peptide" evidence="4">
    <location>
        <begin position="1"/>
        <end position="25"/>
    </location>
</feature>
<comment type="similarity">
    <text evidence="1">Belongs to the leucine-binding protein family.</text>
</comment>
<dbReference type="GO" id="GO:0006865">
    <property type="term" value="P:amino acid transport"/>
    <property type="evidence" value="ECO:0007669"/>
    <property type="project" value="UniProtKB-KW"/>
</dbReference>
<protein>
    <submittedName>
        <fullName evidence="6">Penicillin-binding protein activator</fullName>
    </submittedName>
</protein>
<evidence type="ECO:0000256" key="1">
    <source>
        <dbReference type="ARBA" id="ARBA00010062"/>
    </source>
</evidence>
<dbReference type="InterPro" id="IPR028082">
    <property type="entry name" value="Peripla_BP_I"/>
</dbReference>
<sequence>MFAVFALPRKLARAVGALCLVGALAACDPAAVRLPDMPRGGGSVDTGRAVPVALLLPRSAEDASGVARDLENAARLAVSDLGEVAVDLRVYDTAGTEAGAAAAAQRAADAGAGIILGPLFAEAANAAAVEVADDGVNVLSFSNNTTIAGGNLFVLGRTFETTADRLAAYAAREGRRAVVIVHPDNVEGRLGRTAIQTAAARHGIRVAEVVAFPFTEDGAVEAAGRVVAAVEESGADSVFLTSTSAGALPLLAQLLPERGLDPAETQYIGLARWDVPAQTRNLPGLQGGWFATPATGTTSAFAARYAETYGNPPHPLAGLAYDGIAAIGALAAQRGGDALTRRALTQPAGFQGTGGAFRLRPDGTSERALAVATIRDGEVTILDPAPRRFPGAGF</sequence>
<dbReference type="Pfam" id="PF13458">
    <property type="entry name" value="Peripla_BP_6"/>
    <property type="match status" value="1"/>
</dbReference>
<name>A0A3D9BU02_9RHOB</name>
<dbReference type="Proteomes" id="UP000257131">
    <property type="component" value="Unassembled WGS sequence"/>
</dbReference>
<evidence type="ECO:0000259" key="5">
    <source>
        <dbReference type="Pfam" id="PF13458"/>
    </source>
</evidence>
<keyword evidence="3" id="KW-0813">Transport</keyword>
<keyword evidence="7" id="KW-1185">Reference proteome</keyword>
<dbReference type="CDD" id="cd06339">
    <property type="entry name" value="PBP1_YraM_LppC_lipoprotein-like"/>
    <property type="match status" value="1"/>
</dbReference>
<feature type="domain" description="Leucine-binding protein" evidence="5">
    <location>
        <begin position="50"/>
        <end position="377"/>
    </location>
</feature>
<feature type="chain" id="PRO_5017775489" evidence="4">
    <location>
        <begin position="26"/>
        <end position="394"/>
    </location>
</feature>
<keyword evidence="3" id="KW-0029">Amino-acid transport</keyword>
<dbReference type="RefSeq" id="WP_115979464.1">
    <property type="nucleotide sequence ID" value="NZ_QOHR01000009.1"/>
</dbReference>
<dbReference type="EMBL" id="QOHR01000009">
    <property type="protein sequence ID" value="REC56831.1"/>
    <property type="molecule type" value="Genomic_DNA"/>
</dbReference>
<evidence type="ECO:0000313" key="7">
    <source>
        <dbReference type="Proteomes" id="UP000257131"/>
    </source>
</evidence>
<evidence type="ECO:0000313" key="6">
    <source>
        <dbReference type="EMBL" id="REC56831.1"/>
    </source>
</evidence>
<dbReference type="PANTHER" id="PTHR30483:SF6">
    <property type="entry name" value="PERIPLASMIC BINDING PROTEIN OF ABC TRANSPORTER FOR NATURAL AMINO ACIDS"/>
    <property type="match status" value="1"/>
</dbReference>
<evidence type="ECO:0000256" key="3">
    <source>
        <dbReference type="ARBA" id="ARBA00022970"/>
    </source>
</evidence>